<dbReference type="PROSITE" id="PS50405">
    <property type="entry name" value="GST_CTER"/>
    <property type="match status" value="1"/>
</dbReference>
<dbReference type="PROSITE" id="PS50404">
    <property type="entry name" value="GST_NTER"/>
    <property type="match status" value="1"/>
</dbReference>
<dbReference type="GO" id="GO:0016740">
    <property type="term" value="F:transferase activity"/>
    <property type="evidence" value="ECO:0007669"/>
    <property type="project" value="UniProtKB-KW"/>
</dbReference>
<dbReference type="Pfam" id="PF13409">
    <property type="entry name" value="GST_N_2"/>
    <property type="match status" value="1"/>
</dbReference>
<dbReference type="AlphaFoldDB" id="A0A437M0Y8"/>
<dbReference type="SFLD" id="SFLDG00358">
    <property type="entry name" value="Main_(cytGST)"/>
    <property type="match status" value="1"/>
</dbReference>
<dbReference type="InterPro" id="IPR034345">
    <property type="entry name" value="Gtt2-like_N"/>
</dbReference>
<dbReference type="InterPro" id="IPR004046">
    <property type="entry name" value="GST_C"/>
</dbReference>
<dbReference type="Gene3D" id="3.40.30.10">
    <property type="entry name" value="Glutaredoxin"/>
    <property type="match status" value="1"/>
</dbReference>
<dbReference type="SFLD" id="SFLDS00019">
    <property type="entry name" value="Glutathione_Transferase_(cytos"/>
    <property type="match status" value="1"/>
</dbReference>
<dbReference type="RefSeq" id="WP_127745258.1">
    <property type="nucleotide sequence ID" value="NZ_SACN01000002.1"/>
</dbReference>
<evidence type="ECO:0000259" key="1">
    <source>
        <dbReference type="PROSITE" id="PS50404"/>
    </source>
</evidence>
<dbReference type="CDD" id="cd03051">
    <property type="entry name" value="GST_N_GTT2_like"/>
    <property type="match status" value="1"/>
</dbReference>
<dbReference type="InterPro" id="IPR036282">
    <property type="entry name" value="Glutathione-S-Trfase_C_sf"/>
</dbReference>
<reference evidence="3 4" key="1">
    <citation type="submission" date="2019-01" db="EMBL/GenBank/DDBJ databases">
        <authorList>
            <person name="Chen W.-M."/>
        </authorList>
    </citation>
    <scope>NUCLEOTIDE SEQUENCE [LARGE SCALE GENOMIC DNA]</scope>
    <source>
        <strain evidence="3 4">CCP-7</strain>
    </source>
</reference>
<dbReference type="OrthoDB" id="5293590at2"/>
<dbReference type="InterPro" id="IPR036249">
    <property type="entry name" value="Thioredoxin-like_sf"/>
</dbReference>
<feature type="domain" description="GST C-terminal" evidence="2">
    <location>
        <begin position="86"/>
        <end position="211"/>
    </location>
</feature>
<dbReference type="InterPro" id="IPR040079">
    <property type="entry name" value="Glutathione_S-Trfase"/>
</dbReference>
<protein>
    <submittedName>
        <fullName evidence="3">Glutathione S-transferase family protein</fullName>
    </submittedName>
</protein>
<dbReference type="SUPFAM" id="SSF47616">
    <property type="entry name" value="GST C-terminal domain-like"/>
    <property type="match status" value="1"/>
</dbReference>
<evidence type="ECO:0000313" key="3">
    <source>
        <dbReference type="EMBL" id="RVT91246.1"/>
    </source>
</evidence>
<feature type="domain" description="GST N-terminal" evidence="1">
    <location>
        <begin position="1"/>
        <end position="81"/>
    </location>
</feature>
<evidence type="ECO:0000313" key="4">
    <source>
        <dbReference type="Proteomes" id="UP000282971"/>
    </source>
</evidence>
<dbReference type="Pfam" id="PF00043">
    <property type="entry name" value="GST_C"/>
    <property type="match status" value="1"/>
</dbReference>
<keyword evidence="3" id="KW-0808">Transferase</keyword>
<keyword evidence="4" id="KW-1185">Reference proteome</keyword>
<dbReference type="Proteomes" id="UP000282971">
    <property type="component" value="Unassembled WGS sequence"/>
</dbReference>
<dbReference type="InterPro" id="IPR004045">
    <property type="entry name" value="Glutathione_S-Trfase_N"/>
</dbReference>
<dbReference type="EMBL" id="SACN01000002">
    <property type="protein sequence ID" value="RVT91246.1"/>
    <property type="molecule type" value="Genomic_DNA"/>
</dbReference>
<dbReference type="SUPFAM" id="SSF52833">
    <property type="entry name" value="Thioredoxin-like"/>
    <property type="match status" value="1"/>
</dbReference>
<name>A0A437M0Y8_9SPHN</name>
<evidence type="ECO:0000259" key="2">
    <source>
        <dbReference type="PROSITE" id="PS50405"/>
    </source>
</evidence>
<dbReference type="PANTHER" id="PTHR44051">
    <property type="entry name" value="GLUTATHIONE S-TRANSFERASE-RELATED"/>
    <property type="match status" value="1"/>
</dbReference>
<proteinExistence type="predicted"/>
<accession>A0A437M0Y8</accession>
<organism evidence="3 4">
    <name type="scientific">Sphingomonas crocodyli</name>
    <dbReference type="NCBI Taxonomy" id="1979270"/>
    <lineage>
        <taxon>Bacteria</taxon>
        <taxon>Pseudomonadati</taxon>
        <taxon>Pseudomonadota</taxon>
        <taxon>Alphaproteobacteria</taxon>
        <taxon>Sphingomonadales</taxon>
        <taxon>Sphingomonadaceae</taxon>
        <taxon>Sphingomonas</taxon>
    </lineage>
</organism>
<gene>
    <name evidence="3" type="ORF">EOD43_17200</name>
</gene>
<dbReference type="InterPro" id="IPR010987">
    <property type="entry name" value="Glutathione-S-Trfase_C-like"/>
</dbReference>
<comment type="caution">
    <text evidence="3">The sequence shown here is derived from an EMBL/GenBank/DDBJ whole genome shotgun (WGS) entry which is preliminary data.</text>
</comment>
<dbReference type="Gene3D" id="1.20.1050.10">
    <property type="match status" value="1"/>
</dbReference>
<sequence length="211" mass="23386">MKLFDGIWAPSPRRVRIYLAEKGIEVPRESLDLRKAETDSAHYAAVNPRRLVPALLLDDGTLIDDSVGICRYFEALHPDPPLFGRDPTEIGLVESWIRRIESDLYTPVTYAFRNKHAAFAGRAISGDWPEIPQIPALIERGELMWNACLDRIDAHLAGRDWLVGDGFSFADIAALAAVDFGASTKMPDPLAGRPQVARWHEAATARPSSQA</sequence>
<dbReference type="PANTHER" id="PTHR44051:SF8">
    <property type="entry name" value="GLUTATHIONE S-TRANSFERASE GSTA"/>
    <property type="match status" value="1"/>
</dbReference>